<dbReference type="InterPro" id="IPR037523">
    <property type="entry name" value="VOC_core"/>
</dbReference>
<gene>
    <name evidence="2" type="ORF">RMCB_3535</name>
</gene>
<evidence type="ECO:0000259" key="1">
    <source>
        <dbReference type="PROSITE" id="PS51819"/>
    </source>
</evidence>
<dbReference type="PROSITE" id="PS51819">
    <property type="entry name" value="VOC"/>
    <property type="match status" value="1"/>
</dbReference>
<dbReference type="Pfam" id="PF00903">
    <property type="entry name" value="Glyoxalase"/>
    <property type="match status" value="1"/>
</dbReference>
<accession>A0A100W0L8</accession>
<keyword evidence="3" id="KW-1185">Reference proteome</keyword>
<dbReference type="STRING" id="146020.RMCB_3535"/>
<proteinExistence type="predicted"/>
<organism evidence="2 3">
    <name type="scientific">Mycolicibacterium brisbanense</name>
    <dbReference type="NCBI Taxonomy" id="146020"/>
    <lineage>
        <taxon>Bacteria</taxon>
        <taxon>Bacillati</taxon>
        <taxon>Actinomycetota</taxon>
        <taxon>Actinomycetes</taxon>
        <taxon>Mycobacteriales</taxon>
        <taxon>Mycobacteriaceae</taxon>
        <taxon>Mycolicibacterium</taxon>
    </lineage>
</organism>
<dbReference type="RefSeq" id="WP_234792159.1">
    <property type="nucleotide sequence ID" value="NZ_BCSX01000029.1"/>
</dbReference>
<dbReference type="EMBL" id="BCSX01000029">
    <property type="protein sequence ID" value="GAS89439.1"/>
    <property type="molecule type" value="Genomic_DNA"/>
</dbReference>
<dbReference type="Proteomes" id="UP000069620">
    <property type="component" value="Unassembled WGS sequence"/>
</dbReference>
<dbReference type="InterPro" id="IPR029068">
    <property type="entry name" value="Glyas_Bleomycin-R_OHBP_Dase"/>
</dbReference>
<evidence type="ECO:0000313" key="2">
    <source>
        <dbReference type="EMBL" id="GAS89439.1"/>
    </source>
</evidence>
<name>A0A100W0L8_9MYCO</name>
<dbReference type="PANTHER" id="PTHR34109:SF1">
    <property type="entry name" value="VOC DOMAIN-CONTAINING PROTEIN"/>
    <property type="match status" value="1"/>
</dbReference>
<sequence>MNIQPPAGYHTVTPRMVVADVVAAVEFLRTVFGATGEVYPDRPAEMRIGDSLVMISAAGERELFPAFLYIYVDDADRAYHRAIAAGATSVEAPLDTPYGDRRAMVADPHGNVLQIAHRRTG</sequence>
<keyword evidence="2" id="KW-0560">Oxidoreductase</keyword>
<protein>
    <submittedName>
        <fullName evidence="2">Glyoxalase/bleomycin resistance protein/dioxygenase</fullName>
    </submittedName>
</protein>
<keyword evidence="2" id="KW-0223">Dioxygenase</keyword>
<dbReference type="Gene3D" id="3.30.720.120">
    <property type="match status" value="1"/>
</dbReference>
<dbReference type="AlphaFoldDB" id="A0A100W0L8"/>
<feature type="domain" description="VOC" evidence="1">
    <location>
        <begin position="8"/>
        <end position="118"/>
    </location>
</feature>
<dbReference type="InterPro" id="IPR004360">
    <property type="entry name" value="Glyas_Fos-R_dOase_dom"/>
</dbReference>
<dbReference type="PANTHER" id="PTHR34109">
    <property type="entry name" value="BNAUNNG04460D PROTEIN-RELATED"/>
    <property type="match status" value="1"/>
</dbReference>
<comment type="caution">
    <text evidence="2">The sequence shown here is derived from an EMBL/GenBank/DDBJ whole genome shotgun (WGS) entry which is preliminary data.</text>
</comment>
<reference evidence="3" key="1">
    <citation type="journal article" date="2016" name="Genome Announc.">
        <title>Draft Genome Sequences of Five Rapidly Growing Mycobacterium Species, M. thermoresistibile, M. fortuitum subsp. acetamidolyticum, M. canariasense, M. brisbanense, and M. novocastrense.</title>
        <authorList>
            <person name="Katahira K."/>
            <person name="Ogura Y."/>
            <person name="Gotoh Y."/>
            <person name="Hayashi T."/>
        </authorList>
    </citation>
    <scope>NUCLEOTIDE SEQUENCE [LARGE SCALE GENOMIC DNA]</scope>
    <source>
        <strain evidence="3">JCM15654</strain>
    </source>
</reference>
<evidence type="ECO:0000313" key="3">
    <source>
        <dbReference type="Proteomes" id="UP000069620"/>
    </source>
</evidence>
<dbReference type="SUPFAM" id="SSF54593">
    <property type="entry name" value="Glyoxalase/Bleomycin resistance protein/Dihydroxybiphenyl dioxygenase"/>
    <property type="match status" value="1"/>
</dbReference>
<dbReference type="GO" id="GO:0051213">
    <property type="term" value="F:dioxygenase activity"/>
    <property type="evidence" value="ECO:0007669"/>
    <property type="project" value="UniProtKB-KW"/>
</dbReference>
<reference evidence="3" key="2">
    <citation type="submission" date="2016-02" db="EMBL/GenBank/DDBJ databases">
        <title>Draft genome sequence of five rapidly growing Mycobacterium species.</title>
        <authorList>
            <person name="Katahira K."/>
            <person name="Gotou Y."/>
            <person name="Iida K."/>
            <person name="Ogura Y."/>
            <person name="Hayashi T."/>
        </authorList>
    </citation>
    <scope>NUCLEOTIDE SEQUENCE [LARGE SCALE GENOMIC DNA]</scope>
    <source>
        <strain evidence="3">JCM15654</strain>
    </source>
</reference>
<dbReference type="Gene3D" id="3.30.720.110">
    <property type="match status" value="1"/>
</dbReference>